<evidence type="ECO:0000256" key="3">
    <source>
        <dbReference type="ARBA" id="ARBA00022741"/>
    </source>
</evidence>
<dbReference type="Proteomes" id="UP001597131">
    <property type="component" value="Unassembled WGS sequence"/>
</dbReference>
<feature type="transmembrane region" description="Helical" evidence="7">
    <location>
        <begin position="276"/>
        <end position="307"/>
    </location>
</feature>
<dbReference type="PROSITE" id="PS00211">
    <property type="entry name" value="ABC_TRANSPORTER_1"/>
    <property type="match status" value="1"/>
</dbReference>
<evidence type="ECO:0000313" key="10">
    <source>
        <dbReference type="EMBL" id="MFD1096352.1"/>
    </source>
</evidence>
<accession>A0ABW3NU26</accession>
<dbReference type="InterPro" id="IPR017871">
    <property type="entry name" value="ABC_transporter-like_CS"/>
</dbReference>
<evidence type="ECO:0000259" key="8">
    <source>
        <dbReference type="PROSITE" id="PS50893"/>
    </source>
</evidence>
<dbReference type="InterPro" id="IPR011527">
    <property type="entry name" value="ABC1_TM_dom"/>
</dbReference>
<feature type="transmembrane region" description="Helical" evidence="7">
    <location>
        <begin position="69"/>
        <end position="96"/>
    </location>
</feature>
<dbReference type="SUPFAM" id="SSF90123">
    <property type="entry name" value="ABC transporter transmembrane region"/>
    <property type="match status" value="1"/>
</dbReference>
<gene>
    <name evidence="10" type="ORF">ACFQ3Q_11370</name>
</gene>
<dbReference type="SMART" id="SM00382">
    <property type="entry name" value="AAA"/>
    <property type="match status" value="1"/>
</dbReference>
<dbReference type="PROSITE" id="PS50929">
    <property type="entry name" value="ABC_TM1F"/>
    <property type="match status" value="1"/>
</dbReference>
<dbReference type="Pfam" id="PF00005">
    <property type="entry name" value="ABC_tran"/>
    <property type="match status" value="1"/>
</dbReference>
<dbReference type="InterPro" id="IPR027417">
    <property type="entry name" value="P-loop_NTPase"/>
</dbReference>
<proteinExistence type="predicted"/>
<dbReference type="InterPro" id="IPR003593">
    <property type="entry name" value="AAA+_ATPase"/>
</dbReference>
<evidence type="ECO:0000313" key="11">
    <source>
        <dbReference type="Proteomes" id="UP001597131"/>
    </source>
</evidence>
<evidence type="ECO:0000256" key="7">
    <source>
        <dbReference type="SAM" id="Phobius"/>
    </source>
</evidence>
<feature type="transmembrane region" description="Helical" evidence="7">
    <location>
        <begin position="24"/>
        <end position="49"/>
    </location>
</feature>
<dbReference type="Gene3D" id="3.40.50.300">
    <property type="entry name" value="P-loop containing nucleotide triphosphate hydrolases"/>
    <property type="match status" value="1"/>
</dbReference>
<dbReference type="Pfam" id="PF00664">
    <property type="entry name" value="ABC_membrane"/>
    <property type="match status" value="1"/>
</dbReference>
<dbReference type="InterPro" id="IPR036640">
    <property type="entry name" value="ABC1_TM_sf"/>
</dbReference>
<feature type="domain" description="ABC transmembrane type-1" evidence="9">
    <location>
        <begin position="25"/>
        <end position="322"/>
    </location>
</feature>
<keyword evidence="2 7" id="KW-0812">Transmembrane</keyword>
<dbReference type="Gene3D" id="1.20.1560.10">
    <property type="entry name" value="ABC transporter type 1, transmembrane domain"/>
    <property type="match status" value="1"/>
</dbReference>
<keyword evidence="3" id="KW-0547">Nucleotide-binding</keyword>
<evidence type="ECO:0000259" key="9">
    <source>
        <dbReference type="PROSITE" id="PS50929"/>
    </source>
</evidence>
<keyword evidence="5 7" id="KW-1133">Transmembrane helix</keyword>
<organism evidence="10 11">
    <name type="scientific">Salegentibacter chungangensis</name>
    <dbReference type="NCBI Taxonomy" id="1335724"/>
    <lineage>
        <taxon>Bacteria</taxon>
        <taxon>Pseudomonadati</taxon>
        <taxon>Bacteroidota</taxon>
        <taxon>Flavobacteriia</taxon>
        <taxon>Flavobacteriales</taxon>
        <taxon>Flavobacteriaceae</taxon>
        <taxon>Salegentibacter</taxon>
    </lineage>
</organism>
<comment type="caution">
    <text evidence="10">The sequence shown here is derived from an EMBL/GenBank/DDBJ whole genome shotgun (WGS) entry which is preliminary data.</text>
</comment>
<comment type="subcellular location">
    <subcellularLocation>
        <location evidence="1">Cell membrane</location>
        <topology evidence="1">Multi-pass membrane protein</topology>
    </subcellularLocation>
</comment>
<sequence>MIKRIVSKYFESFVYFYSYLRHRVFVVVFFSILIGVLDGFGLSMFLPLLEMVNSSGDGVDGSSLGKLQFIVNFIESIGFDLDLVTVLSFMVFFFLFKGVMQYISGVYKVKVQQWFIEKIRVQNVKGLNNLSYKYFAKSDVGRIQNTMTGEVERVAGAYFNYFKAFEYAVLVTVYMAFAFSMNSQFAVLVTIGGGLTNFLYKKLYQNTKGLSRELTGENNVFQSLVIQNVANYKYLKATGTLKKYGEKLKSSILKIKENNVKIGELDSLLTAGREPILIIVVATVIVIQTSFLGSDLGPILISLLFFYRALNYLMQMQVRWNKFLGVSGSLENMQEFGKELRRNKEEKGELEIKGEISELEFKDINFYYEENRVLRDLNLKIEKNKSIAFVGESGSGKTTLVNILAGLLPVTSGEYLVNRTNVNLLNIEKLQENIGYITQDPVIFNETIFNNVTFWSKKDQKSLDRFWQVIKEAALLDFVENLPQKEDTVLENNGANLSGGQRQRISIARELFKEIDILILDEATSALDSETEKAIQKSIDDLKGKYTVVVVAHRISTIKNADSIVIMNKGQIKEKGNYQELLKGSGYFRKLVELQEL</sequence>
<dbReference type="InterPro" id="IPR003439">
    <property type="entry name" value="ABC_transporter-like_ATP-bd"/>
</dbReference>
<evidence type="ECO:0000256" key="2">
    <source>
        <dbReference type="ARBA" id="ARBA00022692"/>
    </source>
</evidence>
<dbReference type="RefSeq" id="WP_380745912.1">
    <property type="nucleotide sequence ID" value="NZ_JBHTLI010000002.1"/>
</dbReference>
<dbReference type="GO" id="GO:0005524">
    <property type="term" value="F:ATP binding"/>
    <property type="evidence" value="ECO:0007669"/>
    <property type="project" value="UniProtKB-KW"/>
</dbReference>
<keyword evidence="4 10" id="KW-0067">ATP-binding</keyword>
<dbReference type="EMBL" id="JBHTLI010000002">
    <property type="protein sequence ID" value="MFD1096352.1"/>
    <property type="molecule type" value="Genomic_DNA"/>
</dbReference>
<dbReference type="PANTHER" id="PTHR24221">
    <property type="entry name" value="ATP-BINDING CASSETTE SUB-FAMILY B"/>
    <property type="match status" value="1"/>
</dbReference>
<evidence type="ECO:0000256" key="4">
    <source>
        <dbReference type="ARBA" id="ARBA00022840"/>
    </source>
</evidence>
<feature type="domain" description="ABC transporter" evidence="8">
    <location>
        <begin position="359"/>
        <end position="594"/>
    </location>
</feature>
<name>A0ABW3NU26_9FLAO</name>
<dbReference type="PROSITE" id="PS50893">
    <property type="entry name" value="ABC_TRANSPORTER_2"/>
    <property type="match status" value="1"/>
</dbReference>
<dbReference type="SUPFAM" id="SSF52540">
    <property type="entry name" value="P-loop containing nucleoside triphosphate hydrolases"/>
    <property type="match status" value="1"/>
</dbReference>
<evidence type="ECO:0000256" key="1">
    <source>
        <dbReference type="ARBA" id="ARBA00004651"/>
    </source>
</evidence>
<dbReference type="InterPro" id="IPR039421">
    <property type="entry name" value="Type_1_exporter"/>
</dbReference>
<feature type="transmembrane region" description="Helical" evidence="7">
    <location>
        <begin position="167"/>
        <end position="191"/>
    </location>
</feature>
<evidence type="ECO:0000256" key="5">
    <source>
        <dbReference type="ARBA" id="ARBA00022989"/>
    </source>
</evidence>
<keyword evidence="6 7" id="KW-0472">Membrane</keyword>
<keyword evidence="11" id="KW-1185">Reference proteome</keyword>
<protein>
    <submittedName>
        <fullName evidence="10">ABC transporter ATP-binding protein</fullName>
    </submittedName>
</protein>
<dbReference type="PANTHER" id="PTHR24221:SF654">
    <property type="entry name" value="ATP-BINDING CASSETTE SUB-FAMILY B MEMBER 6"/>
    <property type="match status" value="1"/>
</dbReference>
<reference evidence="11" key="1">
    <citation type="journal article" date="2019" name="Int. J. Syst. Evol. Microbiol.">
        <title>The Global Catalogue of Microorganisms (GCM) 10K type strain sequencing project: providing services to taxonomists for standard genome sequencing and annotation.</title>
        <authorList>
            <consortium name="The Broad Institute Genomics Platform"/>
            <consortium name="The Broad Institute Genome Sequencing Center for Infectious Disease"/>
            <person name="Wu L."/>
            <person name="Ma J."/>
        </authorList>
    </citation>
    <scope>NUCLEOTIDE SEQUENCE [LARGE SCALE GENOMIC DNA]</scope>
    <source>
        <strain evidence="11">CCUG 64793</strain>
    </source>
</reference>
<evidence type="ECO:0000256" key="6">
    <source>
        <dbReference type="ARBA" id="ARBA00023136"/>
    </source>
</evidence>